<proteinExistence type="predicted"/>
<gene>
    <name evidence="1" type="ORF">F2Q68_00034016</name>
</gene>
<organism evidence="1 2">
    <name type="scientific">Brassica cretica</name>
    <name type="common">Mustard</name>
    <dbReference type="NCBI Taxonomy" id="69181"/>
    <lineage>
        <taxon>Eukaryota</taxon>
        <taxon>Viridiplantae</taxon>
        <taxon>Streptophyta</taxon>
        <taxon>Embryophyta</taxon>
        <taxon>Tracheophyta</taxon>
        <taxon>Spermatophyta</taxon>
        <taxon>Magnoliopsida</taxon>
        <taxon>eudicotyledons</taxon>
        <taxon>Gunneridae</taxon>
        <taxon>Pentapetalae</taxon>
        <taxon>rosids</taxon>
        <taxon>malvids</taxon>
        <taxon>Brassicales</taxon>
        <taxon>Brassicaceae</taxon>
        <taxon>Brassiceae</taxon>
        <taxon>Brassica</taxon>
    </lineage>
</organism>
<reference evidence="1" key="1">
    <citation type="submission" date="2019-12" db="EMBL/GenBank/DDBJ databases">
        <title>Genome sequencing and annotation of Brassica cretica.</title>
        <authorList>
            <person name="Studholme D.J."/>
            <person name="Sarris P.F."/>
        </authorList>
    </citation>
    <scope>NUCLEOTIDE SEQUENCE</scope>
    <source>
        <strain evidence="1">PFS-001/15</strain>
        <tissue evidence="1">Leaf</tissue>
    </source>
</reference>
<evidence type="ECO:0000313" key="2">
    <source>
        <dbReference type="Proteomes" id="UP000712281"/>
    </source>
</evidence>
<accession>A0A8S9H060</accession>
<dbReference type="Proteomes" id="UP000712281">
    <property type="component" value="Unassembled WGS sequence"/>
</dbReference>
<protein>
    <submittedName>
        <fullName evidence="1">Uncharacterized protein</fullName>
    </submittedName>
</protein>
<dbReference type="AlphaFoldDB" id="A0A8S9H060"/>
<name>A0A8S9H060_BRACR</name>
<evidence type="ECO:0000313" key="1">
    <source>
        <dbReference type="EMBL" id="KAF2551403.1"/>
    </source>
</evidence>
<dbReference type="EMBL" id="QGKW02001988">
    <property type="protein sequence ID" value="KAF2551403.1"/>
    <property type="molecule type" value="Genomic_DNA"/>
</dbReference>
<sequence>MCVNLLRGGVSIGIKSPRFSSTVEVGLLRFCEELMWVDVNVKGLMCLKQNELLGLSITTLSSQPYVKSVLLTYIASNRLEDVLFVCIATIDDFERGETKSIAITKVLSSSVLSPITAHPRFSSTVEVGLLRFCEELMWVDVNVKGFMFLKQNELLGLSITNTQLPEFSKKFTACANTPIVLLVATMNEKRVGVLLTFIASNRLEDVLFVCIATIDDFERGSLQNSLSMTTTTTKLFSCYLVMQSNENIGADNDTIGQTHKLKVKVSYYNLTGETKSIAITKVLSSSVLSPITAQLRVMCVHLRKNGKSRLSGFFFFSPETINNGQSLLESTVRFNSTGVLLTDNRKPNKLSGFNESMNVFCEQLGVKAHGHGTASRMVFLPVEEMVTVLTPP</sequence>
<comment type="caution">
    <text evidence="1">The sequence shown here is derived from an EMBL/GenBank/DDBJ whole genome shotgun (WGS) entry which is preliminary data.</text>
</comment>